<dbReference type="Gene3D" id="1.10.8.870">
    <property type="entry name" value="Alpha-glycerophosphate oxidase, cap domain"/>
    <property type="match status" value="1"/>
</dbReference>
<evidence type="ECO:0000313" key="10">
    <source>
        <dbReference type="EMBL" id="ART83764.1"/>
    </source>
</evidence>
<dbReference type="Gene3D" id="6.10.250.1890">
    <property type="match status" value="1"/>
</dbReference>
<dbReference type="RefSeq" id="WP_087038440.1">
    <property type="nucleotide sequence ID" value="NZ_CP021377.1"/>
</dbReference>
<feature type="domain" description="Alpha-glycerophosphate oxidase C-terminal" evidence="9">
    <location>
        <begin position="405"/>
        <end position="508"/>
    </location>
</feature>
<organism evidence="10 11">
    <name type="scientific">Oceanisphaera profunda</name>
    <dbReference type="NCBI Taxonomy" id="1416627"/>
    <lineage>
        <taxon>Bacteria</taxon>
        <taxon>Pseudomonadati</taxon>
        <taxon>Pseudomonadota</taxon>
        <taxon>Gammaproteobacteria</taxon>
        <taxon>Aeromonadales</taxon>
        <taxon>Aeromonadaceae</taxon>
        <taxon>Oceanisphaera</taxon>
    </lineage>
</organism>
<dbReference type="InterPro" id="IPR006076">
    <property type="entry name" value="FAD-dep_OxRdtase"/>
</dbReference>
<comment type="similarity">
    <text evidence="2 6">Belongs to the FAD-dependent glycerol-3-phosphate dehydrogenase family.</text>
</comment>
<dbReference type="PANTHER" id="PTHR11985:SF15">
    <property type="entry name" value="GLYCEROL-3-PHOSPHATE DEHYDROGENASE, MITOCHONDRIAL"/>
    <property type="match status" value="1"/>
</dbReference>
<dbReference type="InterPro" id="IPR038299">
    <property type="entry name" value="DAO_C_sf"/>
</dbReference>
<keyword evidence="4" id="KW-0274">FAD</keyword>
<comment type="cofactor">
    <cofactor evidence="1 6">
        <name>FAD</name>
        <dbReference type="ChEBI" id="CHEBI:57692"/>
    </cofactor>
</comment>
<evidence type="ECO:0000256" key="4">
    <source>
        <dbReference type="ARBA" id="ARBA00022827"/>
    </source>
</evidence>
<reference evidence="10 11" key="1">
    <citation type="journal article" date="2014" name="Int. J. Syst. Evol. Microbiol.">
        <title>Oceanisphaera profunda sp. nov., a marine bacterium isolated from deep-sea sediment, and emended description of the genus Oceanisphaera.</title>
        <authorList>
            <person name="Xu Z."/>
            <person name="Zhang X.Y."/>
            <person name="Su H.N."/>
            <person name="Yu Z.C."/>
            <person name="Liu C."/>
            <person name="Li H."/>
            <person name="Chen X.L."/>
            <person name="Song X.Y."/>
            <person name="Xie B.B."/>
            <person name="Qin Q.L."/>
            <person name="Zhou B.C."/>
            <person name="Shi M."/>
            <person name="Huang Y."/>
            <person name="Zhang Y.Z."/>
        </authorList>
    </citation>
    <scope>NUCLEOTIDE SEQUENCE [LARGE SCALE GENOMIC DNA]</scope>
    <source>
        <strain evidence="10 11">SM1222</strain>
    </source>
</reference>
<evidence type="ECO:0000256" key="6">
    <source>
        <dbReference type="RuleBase" id="RU361217"/>
    </source>
</evidence>
<gene>
    <name evidence="10" type="ORF">CBP31_14900</name>
</gene>
<protein>
    <recommendedName>
        <fullName evidence="6">Glycerol-3-phosphate dehydrogenase</fullName>
        <ecNumber evidence="6">1.1.5.3</ecNumber>
    </recommendedName>
</protein>
<evidence type="ECO:0000313" key="11">
    <source>
        <dbReference type="Proteomes" id="UP000243937"/>
    </source>
</evidence>
<evidence type="ECO:0000256" key="2">
    <source>
        <dbReference type="ARBA" id="ARBA00007330"/>
    </source>
</evidence>
<accession>A0A1Y0D907</accession>
<keyword evidence="3 6" id="KW-0285">Flavoprotein</keyword>
<dbReference type="Gene3D" id="3.50.50.60">
    <property type="entry name" value="FAD/NAD(P)-binding domain"/>
    <property type="match status" value="1"/>
</dbReference>
<name>A0A1Y0D907_9GAMM</name>
<sequence>MPAGITEVDVLVIGGGVNGVGIAMDAAGRGLKVALCESHDLASATSSASSKLIHGGLRYLEQYEFCLVKKALAERERLLNNAPHIMWPLRFRLPHQPHLRPGWMLRIGLFLYDNLAKRERLAGSNAIRFNADSPLVSSISRGFEYSDGWVDDARLVVLCAMAAKQQGAEIKPRTRCIKAERHGDIWQITLQSTDSGALQTYHSRALVNAAGPWASSLFDEVITLPAPKQLRLVKGSHIVVPRIHDEPEAYILQNSDQRIVFVTPYEQHFSLIGTTDVDYAGDPREVEISDTEIDYLCQVVNEHFKQQISAQDVVWRYSGVRPLLDDEHASHEKTANAPVASAQPEQHQGQAQKATRDYTFSLDAPVGEAPLLSVFGGKLTTYRLLAEAATDAISPFFKHIKGPWTGTAKLPGGHFSSQPALIMELTNQYPWLPSATLARFARSYGTLCHHFLHGCSALEALGTDFGGGLSQKEVDYLMKNEWAYTADDILWRRSKLGLVLTTEQQERLQNYMQTKQH</sequence>
<dbReference type="GO" id="GO:0009331">
    <property type="term" value="C:glycerol-3-phosphate dehydrogenase (FAD) complex"/>
    <property type="evidence" value="ECO:0007669"/>
    <property type="project" value="UniProtKB-UniRule"/>
</dbReference>
<dbReference type="GO" id="GO:0046168">
    <property type="term" value="P:glycerol-3-phosphate catabolic process"/>
    <property type="evidence" value="ECO:0007669"/>
    <property type="project" value="TreeGrafter"/>
</dbReference>
<feature type="region of interest" description="Disordered" evidence="7">
    <location>
        <begin position="328"/>
        <end position="354"/>
    </location>
</feature>
<evidence type="ECO:0000256" key="5">
    <source>
        <dbReference type="ARBA" id="ARBA00023002"/>
    </source>
</evidence>
<feature type="compositionally biased region" description="Polar residues" evidence="7">
    <location>
        <begin position="343"/>
        <end position="353"/>
    </location>
</feature>
<dbReference type="SUPFAM" id="SSF51905">
    <property type="entry name" value="FAD/NAD(P)-binding domain"/>
    <property type="match status" value="1"/>
</dbReference>
<evidence type="ECO:0000256" key="7">
    <source>
        <dbReference type="SAM" id="MobiDB-lite"/>
    </source>
</evidence>
<dbReference type="GO" id="GO:0004368">
    <property type="term" value="F:glycerol-3-phosphate dehydrogenase (quinone) activity"/>
    <property type="evidence" value="ECO:0007669"/>
    <property type="project" value="UniProtKB-EC"/>
</dbReference>
<evidence type="ECO:0000256" key="1">
    <source>
        <dbReference type="ARBA" id="ARBA00001974"/>
    </source>
</evidence>
<dbReference type="InterPro" id="IPR036188">
    <property type="entry name" value="FAD/NAD-bd_sf"/>
</dbReference>
<keyword evidence="11" id="KW-1185">Reference proteome</keyword>
<comment type="catalytic activity">
    <reaction evidence="6">
        <text>a quinone + sn-glycerol 3-phosphate = dihydroxyacetone phosphate + a quinol</text>
        <dbReference type="Rhea" id="RHEA:18977"/>
        <dbReference type="ChEBI" id="CHEBI:24646"/>
        <dbReference type="ChEBI" id="CHEBI:57597"/>
        <dbReference type="ChEBI" id="CHEBI:57642"/>
        <dbReference type="ChEBI" id="CHEBI:132124"/>
        <dbReference type="EC" id="1.1.5.3"/>
    </reaction>
</comment>
<keyword evidence="5 6" id="KW-0560">Oxidoreductase</keyword>
<dbReference type="Gene3D" id="3.30.9.10">
    <property type="entry name" value="D-Amino Acid Oxidase, subunit A, domain 2"/>
    <property type="match status" value="1"/>
</dbReference>
<dbReference type="InterPro" id="IPR000447">
    <property type="entry name" value="G3P_DH_FAD-dep"/>
</dbReference>
<evidence type="ECO:0000256" key="3">
    <source>
        <dbReference type="ARBA" id="ARBA00022630"/>
    </source>
</evidence>
<dbReference type="PANTHER" id="PTHR11985">
    <property type="entry name" value="GLYCEROL-3-PHOSPHATE DEHYDROGENASE"/>
    <property type="match status" value="1"/>
</dbReference>
<dbReference type="NCBIfam" id="NF008899">
    <property type="entry name" value="PRK12266.1"/>
    <property type="match status" value="1"/>
</dbReference>
<evidence type="ECO:0000259" key="8">
    <source>
        <dbReference type="Pfam" id="PF01266"/>
    </source>
</evidence>
<dbReference type="PRINTS" id="PR01001">
    <property type="entry name" value="FADG3PDH"/>
</dbReference>
<dbReference type="Proteomes" id="UP000243937">
    <property type="component" value="Chromosome"/>
</dbReference>
<dbReference type="AlphaFoldDB" id="A0A1Y0D907"/>
<dbReference type="EMBL" id="CP021377">
    <property type="protein sequence ID" value="ART83764.1"/>
    <property type="molecule type" value="Genomic_DNA"/>
</dbReference>
<feature type="domain" description="FAD dependent oxidoreductase" evidence="8">
    <location>
        <begin position="9"/>
        <end position="328"/>
    </location>
</feature>
<dbReference type="OrthoDB" id="9766796at2"/>
<evidence type="ECO:0000259" key="9">
    <source>
        <dbReference type="Pfam" id="PF16901"/>
    </source>
</evidence>
<dbReference type="PROSITE" id="PS00978">
    <property type="entry name" value="FAD_G3PDH_2"/>
    <property type="match status" value="1"/>
</dbReference>
<dbReference type="Pfam" id="PF01266">
    <property type="entry name" value="DAO"/>
    <property type="match status" value="1"/>
</dbReference>
<dbReference type="EC" id="1.1.5.3" evidence="6"/>
<dbReference type="InterPro" id="IPR031656">
    <property type="entry name" value="DAO_C"/>
</dbReference>
<dbReference type="NCBIfam" id="NF009906">
    <property type="entry name" value="PRK13369.1"/>
    <property type="match status" value="1"/>
</dbReference>
<dbReference type="Pfam" id="PF16901">
    <property type="entry name" value="DAO_C"/>
    <property type="match status" value="1"/>
</dbReference>
<proteinExistence type="inferred from homology"/>
<dbReference type="KEGG" id="opf:CBP31_14900"/>
<dbReference type="PROSITE" id="PS00977">
    <property type="entry name" value="FAD_G3PDH_1"/>
    <property type="match status" value="1"/>
</dbReference>